<evidence type="ECO:0000313" key="3">
    <source>
        <dbReference type="EMBL" id="MBK1791989.1"/>
    </source>
</evidence>
<evidence type="ECO:0000256" key="2">
    <source>
        <dbReference type="SAM" id="SignalP"/>
    </source>
</evidence>
<evidence type="ECO:0000313" key="4">
    <source>
        <dbReference type="Proteomes" id="UP000624703"/>
    </source>
</evidence>
<name>A0A8J7MHG4_9BACT</name>
<evidence type="ECO:0000256" key="1">
    <source>
        <dbReference type="SAM" id="MobiDB-lite"/>
    </source>
</evidence>
<dbReference type="RefSeq" id="WP_200312002.1">
    <property type="nucleotide sequence ID" value="NZ_JAENIM010000042.1"/>
</dbReference>
<dbReference type="EMBL" id="JAENIM010000042">
    <property type="protein sequence ID" value="MBK1791989.1"/>
    <property type="molecule type" value="Genomic_DNA"/>
</dbReference>
<feature type="compositionally biased region" description="Polar residues" evidence="1">
    <location>
        <begin position="395"/>
        <end position="406"/>
    </location>
</feature>
<keyword evidence="2" id="KW-0732">Signal</keyword>
<proteinExistence type="predicted"/>
<protein>
    <recommendedName>
        <fullName evidence="5">Secreted protein</fullName>
    </recommendedName>
</protein>
<organism evidence="3 4">
    <name type="scientific">Persicirhabdus sediminis</name>
    <dbReference type="NCBI Taxonomy" id="454144"/>
    <lineage>
        <taxon>Bacteria</taxon>
        <taxon>Pseudomonadati</taxon>
        <taxon>Verrucomicrobiota</taxon>
        <taxon>Verrucomicrobiia</taxon>
        <taxon>Verrucomicrobiales</taxon>
        <taxon>Verrucomicrobiaceae</taxon>
        <taxon>Persicirhabdus</taxon>
    </lineage>
</organism>
<dbReference type="AlphaFoldDB" id="A0A8J7MHG4"/>
<gene>
    <name evidence="3" type="ORF">JIN82_12580</name>
</gene>
<evidence type="ECO:0008006" key="5">
    <source>
        <dbReference type="Google" id="ProtNLM"/>
    </source>
</evidence>
<feature type="region of interest" description="Disordered" evidence="1">
    <location>
        <begin position="377"/>
        <end position="414"/>
    </location>
</feature>
<sequence length="414" mass="45574">MKHIIFTTFLGVVGALLLPTAVADESTTLSEMLDKVQANADTAMDTRSLARDWIGDIADEDGKIERMRLEKGRIMDGEIALLRTYPNGSYLGSDAPVYIKSIPTNKKIRICSTVAEIKELLGNGRPSFSGWGGPKGIHSSHSWVCFSPSAENRLTYISVFAHTSFNEEQRAKGITQVNELVIRRGKFRPTNPTNQKEREVYLSGADMFAAEEAEKARKRQRYPQPLRDLILADEHPDDSDLKHLSATIQAIREAPHPKLFAQLVQEMDEGTLKIRSLLNHILLNEHELLDLREWRAPEEAIAVGACIDSLPLAKNGAKDDLVEIVLRVCGGGKIEIEGKNGGSSIEVIPAESGYRLILSGASDPLSLAEAQKELRRLYTKSKAEQDGADQPATAPDSNSEGNQNPKPESEGRSQ</sequence>
<reference evidence="3" key="1">
    <citation type="submission" date="2021-01" db="EMBL/GenBank/DDBJ databases">
        <title>Modified the classification status of verrucomicrobia.</title>
        <authorList>
            <person name="Feng X."/>
        </authorList>
    </citation>
    <scope>NUCLEOTIDE SEQUENCE</scope>
    <source>
        <strain evidence="3">_KCTC 22039</strain>
    </source>
</reference>
<dbReference type="Proteomes" id="UP000624703">
    <property type="component" value="Unassembled WGS sequence"/>
</dbReference>
<feature type="chain" id="PRO_5035178958" description="Secreted protein" evidence="2">
    <location>
        <begin position="24"/>
        <end position="414"/>
    </location>
</feature>
<comment type="caution">
    <text evidence="3">The sequence shown here is derived from an EMBL/GenBank/DDBJ whole genome shotgun (WGS) entry which is preliminary data.</text>
</comment>
<keyword evidence="4" id="KW-1185">Reference proteome</keyword>
<accession>A0A8J7MHG4</accession>
<feature type="signal peptide" evidence="2">
    <location>
        <begin position="1"/>
        <end position="23"/>
    </location>
</feature>